<dbReference type="InterPro" id="IPR027417">
    <property type="entry name" value="P-loop_NTPase"/>
</dbReference>
<evidence type="ECO:0000256" key="5">
    <source>
        <dbReference type="ARBA" id="ARBA00023242"/>
    </source>
</evidence>
<accession>A0ABM1EXD4</accession>
<comment type="subcellular location">
    <subcellularLocation>
        <location evidence="2">Chromosome</location>
        <location evidence="2">Centromere</location>
    </subcellularLocation>
    <subcellularLocation>
        <location evidence="1">Nucleus</location>
    </subcellularLocation>
</comment>
<evidence type="ECO:0000313" key="7">
    <source>
        <dbReference type="Proteomes" id="UP000695022"/>
    </source>
</evidence>
<dbReference type="PANTHER" id="PTHR34436:SF1">
    <property type="entry name" value="CENTROMERE PROTEIN M"/>
    <property type="match status" value="1"/>
</dbReference>
<organism evidence="7 8">
    <name type="scientific">Priapulus caudatus</name>
    <name type="common">Priapulid worm</name>
    <dbReference type="NCBI Taxonomy" id="37621"/>
    <lineage>
        <taxon>Eukaryota</taxon>
        <taxon>Metazoa</taxon>
        <taxon>Ecdysozoa</taxon>
        <taxon>Scalidophora</taxon>
        <taxon>Priapulida</taxon>
        <taxon>Priapulimorpha</taxon>
        <taxon>Priapulimorphida</taxon>
        <taxon>Priapulidae</taxon>
        <taxon>Priapulus</taxon>
    </lineage>
</organism>
<keyword evidence="5" id="KW-0539">Nucleus</keyword>
<protein>
    <recommendedName>
        <fullName evidence="3">Centromere protein M</fullName>
    </recommendedName>
</protein>
<keyword evidence="4" id="KW-0158">Chromosome</keyword>
<dbReference type="Proteomes" id="UP000695022">
    <property type="component" value="Unplaced"/>
</dbReference>
<evidence type="ECO:0000256" key="4">
    <source>
        <dbReference type="ARBA" id="ARBA00022454"/>
    </source>
</evidence>
<dbReference type="InterPro" id="IPR020987">
    <property type="entry name" value="Centromere_Cenp-M"/>
</dbReference>
<keyword evidence="7" id="KW-1185">Reference proteome</keyword>
<dbReference type="Pfam" id="PF11111">
    <property type="entry name" value="CENP-M"/>
    <property type="match status" value="1"/>
</dbReference>
<reference evidence="8" key="1">
    <citation type="submission" date="2025-08" db="UniProtKB">
        <authorList>
            <consortium name="RefSeq"/>
        </authorList>
    </citation>
    <scope>IDENTIFICATION</scope>
</reference>
<evidence type="ECO:0000256" key="6">
    <source>
        <dbReference type="ARBA" id="ARBA00023328"/>
    </source>
</evidence>
<dbReference type="GeneID" id="106816747"/>
<dbReference type="RefSeq" id="XP_014676855.1">
    <property type="nucleotide sequence ID" value="XM_014821369.1"/>
</dbReference>
<evidence type="ECO:0000256" key="2">
    <source>
        <dbReference type="ARBA" id="ARBA00004584"/>
    </source>
</evidence>
<gene>
    <name evidence="8" type="primary">LOC106816747</name>
</gene>
<dbReference type="PANTHER" id="PTHR34436">
    <property type="entry name" value="CENTROMERE PROTEIN M"/>
    <property type="match status" value="1"/>
</dbReference>
<dbReference type="Gene3D" id="3.40.50.300">
    <property type="entry name" value="P-loop containing nucleotide triphosphate hydrolases"/>
    <property type="match status" value="1"/>
</dbReference>
<keyword evidence="6" id="KW-0137">Centromere</keyword>
<evidence type="ECO:0000313" key="8">
    <source>
        <dbReference type="RefSeq" id="XP_014676855.1"/>
    </source>
</evidence>
<proteinExistence type="predicted"/>
<name>A0ABM1EXD4_PRICU</name>
<evidence type="ECO:0000256" key="1">
    <source>
        <dbReference type="ARBA" id="ARBA00004123"/>
    </source>
</evidence>
<sequence length="154" mass="17249">MAEILKYLAKLPTPLTAVTLIVGDEGAGTLELANLLLQQITDYHLRVHTATRLPLPEDGAASRPNFDFVIFLLDITRMESFKQTEEALQYVDVAYFHGRSCLIVNGAKKPDRWANDYSIVEELANAYNLQIICCQLEDEEDGAVVRRRLTAPAI</sequence>
<evidence type="ECO:0000256" key="3">
    <source>
        <dbReference type="ARBA" id="ARBA00016382"/>
    </source>
</evidence>